<feature type="compositionally biased region" description="Polar residues" evidence="2">
    <location>
        <begin position="105"/>
        <end position="116"/>
    </location>
</feature>
<dbReference type="Pfam" id="PF01381">
    <property type="entry name" value="HTH_3"/>
    <property type="match status" value="1"/>
</dbReference>
<dbReference type="EMBL" id="BOPA01000005">
    <property type="protein sequence ID" value="GIJ13815.1"/>
    <property type="molecule type" value="Genomic_DNA"/>
</dbReference>
<dbReference type="InterPro" id="IPR010982">
    <property type="entry name" value="Lambda_DNA-bd_dom_sf"/>
</dbReference>
<protein>
    <recommendedName>
        <fullName evidence="3">HTH cro/C1-type domain-containing protein</fullName>
    </recommendedName>
</protein>
<accession>A0ABQ4I7E1</accession>
<evidence type="ECO:0000313" key="4">
    <source>
        <dbReference type="EMBL" id="GIJ13815.1"/>
    </source>
</evidence>
<evidence type="ECO:0000256" key="2">
    <source>
        <dbReference type="SAM" id="MobiDB-lite"/>
    </source>
</evidence>
<reference evidence="4 5" key="1">
    <citation type="submission" date="2021-01" db="EMBL/GenBank/DDBJ databases">
        <title>Whole genome shotgun sequence of Verrucosispora gifhornensis NBRC 16317.</title>
        <authorList>
            <person name="Komaki H."/>
            <person name="Tamura T."/>
        </authorList>
    </citation>
    <scope>NUCLEOTIDE SEQUENCE [LARGE SCALE GENOMIC DNA]</scope>
    <source>
        <strain evidence="4 5">NBRC 16317</strain>
    </source>
</reference>
<evidence type="ECO:0000256" key="1">
    <source>
        <dbReference type="ARBA" id="ARBA00023125"/>
    </source>
</evidence>
<organism evidence="4 5">
    <name type="scientific">Micromonospora gifhornensis</name>
    <dbReference type="NCBI Taxonomy" id="84594"/>
    <lineage>
        <taxon>Bacteria</taxon>
        <taxon>Bacillati</taxon>
        <taxon>Actinomycetota</taxon>
        <taxon>Actinomycetes</taxon>
        <taxon>Micromonosporales</taxon>
        <taxon>Micromonosporaceae</taxon>
        <taxon>Micromonospora</taxon>
    </lineage>
</organism>
<name>A0ABQ4I7E1_9ACTN</name>
<sequence length="286" mass="29437">MSLLRRVIGAVLRRERQRQGLTLREVARAAGVSVPYLSEVERGRKEASSEVLAAVCRALGLYLSDLLEAVRDDLRRVERRMPSTPLGTAPLGSQPPPSRHAGGSVISSTRSASGGTPSPIARLGAVGSHAASTGGLDATGGLAGTSGGLAGTNGGLTGASGGLAGAIGNELAGLSFGGFTPVGGVSGGLRITVFTDPLDTETEQPGRVVARGALRRPATVTRPSGSALRRARRLRSAALAVRLLRTPSRPDSRPRNTSRLGRRPAGHLVPGVLTPLLRSSRDLAHR</sequence>
<keyword evidence="1" id="KW-0238">DNA-binding</keyword>
<dbReference type="SUPFAM" id="SSF47413">
    <property type="entry name" value="lambda repressor-like DNA-binding domains"/>
    <property type="match status" value="1"/>
</dbReference>
<feature type="region of interest" description="Disordered" evidence="2">
    <location>
        <begin position="245"/>
        <end position="273"/>
    </location>
</feature>
<feature type="domain" description="HTH cro/C1-type" evidence="3">
    <location>
        <begin position="12"/>
        <end position="66"/>
    </location>
</feature>
<dbReference type="PROSITE" id="PS50943">
    <property type="entry name" value="HTH_CROC1"/>
    <property type="match status" value="1"/>
</dbReference>
<keyword evidence="5" id="KW-1185">Reference proteome</keyword>
<dbReference type="InterPro" id="IPR001387">
    <property type="entry name" value="Cro/C1-type_HTH"/>
</dbReference>
<dbReference type="Gene3D" id="1.10.260.40">
    <property type="entry name" value="lambda repressor-like DNA-binding domains"/>
    <property type="match status" value="1"/>
</dbReference>
<dbReference type="InterPro" id="IPR050807">
    <property type="entry name" value="TransReg_Diox_bact_type"/>
</dbReference>
<dbReference type="PANTHER" id="PTHR46797">
    <property type="entry name" value="HTH-TYPE TRANSCRIPTIONAL REGULATOR"/>
    <property type="match status" value="1"/>
</dbReference>
<comment type="caution">
    <text evidence="4">The sequence shown here is derived from an EMBL/GenBank/DDBJ whole genome shotgun (WGS) entry which is preliminary data.</text>
</comment>
<dbReference type="SMART" id="SM00530">
    <property type="entry name" value="HTH_XRE"/>
    <property type="match status" value="1"/>
</dbReference>
<dbReference type="CDD" id="cd00093">
    <property type="entry name" value="HTH_XRE"/>
    <property type="match status" value="1"/>
</dbReference>
<gene>
    <name evidence="4" type="ORF">Vgi01_04990</name>
</gene>
<proteinExistence type="predicted"/>
<dbReference type="Proteomes" id="UP000647860">
    <property type="component" value="Unassembled WGS sequence"/>
</dbReference>
<dbReference type="PANTHER" id="PTHR46797:SF1">
    <property type="entry name" value="METHYLPHOSPHONATE SYNTHASE"/>
    <property type="match status" value="1"/>
</dbReference>
<evidence type="ECO:0000313" key="5">
    <source>
        <dbReference type="Proteomes" id="UP000647860"/>
    </source>
</evidence>
<evidence type="ECO:0000259" key="3">
    <source>
        <dbReference type="PROSITE" id="PS50943"/>
    </source>
</evidence>
<feature type="region of interest" description="Disordered" evidence="2">
    <location>
        <begin position="81"/>
        <end position="123"/>
    </location>
</feature>